<dbReference type="PANTHER" id="PTHR39142">
    <property type="entry name" value="MID1P"/>
    <property type="match status" value="1"/>
</dbReference>
<proteinExistence type="predicted"/>
<dbReference type="InterPro" id="IPR036790">
    <property type="entry name" value="Frizzled_dom_sf"/>
</dbReference>
<dbReference type="HOGENOM" id="CLU_045143_0_0_1"/>
<dbReference type="STRING" id="743788.S8ECF2"/>
<dbReference type="AlphaFoldDB" id="S8ECF2"/>
<dbReference type="Gene3D" id="1.10.2000.10">
    <property type="entry name" value="Frizzled cysteine-rich domain"/>
    <property type="match status" value="1"/>
</dbReference>
<reference evidence="1 2" key="1">
    <citation type="journal article" date="2012" name="Science">
        <title>The Paleozoic origin of enzymatic lignin decomposition reconstructed from 31 fungal genomes.</title>
        <authorList>
            <person name="Floudas D."/>
            <person name="Binder M."/>
            <person name="Riley R."/>
            <person name="Barry K."/>
            <person name="Blanchette R.A."/>
            <person name="Henrissat B."/>
            <person name="Martinez A.T."/>
            <person name="Otillar R."/>
            <person name="Spatafora J.W."/>
            <person name="Yadav J.S."/>
            <person name="Aerts A."/>
            <person name="Benoit I."/>
            <person name="Boyd A."/>
            <person name="Carlson A."/>
            <person name="Copeland A."/>
            <person name="Coutinho P.M."/>
            <person name="de Vries R.P."/>
            <person name="Ferreira P."/>
            <person name="Findley K."/>
            <person name="Foster B."/>
            <person name="Gaskell J."/>
            <person name="Glotzer D."/>
            <person name="Gorecki P."/>
            <person name="Heitman J."/>
            <person name="Hesse C."/>
            <person name="Hori C."/>
            <person name="Igarashi K."/>
            <person name="Jurgens J.A."/>
            <person name="Kallen N."/>
            <person name="Kersten P."/>
            <person name="Kohler A."/>
            <person name="Kuees U."/>
            <person name="Kumar T.K.A."/>
            <person name="Kuo A."/>
            <person name="LaButti K."/>
            <person name="Larrondo L.F."/>
            <person name="Lindquist E."/>
            <person name="Ling A."/>
            <person name="Lombard V."/>
            <person name="Lucas S."/>
            <person name="Lundell T."/>
            <person name="Martin R."/>
            <person name="McLaughlin D.J."/>
            <person name="Morgenstern I."/>
            <person name="Morin E."/>
            <person name="Murat C."/>
            <person name="Nagy L.G."/>
            <person name="Nolan M."/>
            <person name="Ohm R.A."/>
            <person name="Patyshakuliyeva A."/>
            <person name="Rokas A."/>
            <person name="Ruiz-Duenas F.J."/>
            <person name="Sabat G."/>
            <person name="Salamov A."/>
            <person name="Samejima M."/>
            <person name="Schmutz J."/>
            <person name="Slot J.C."/>
            <person name="St John F."/>
            <person name="Stenlid J."/>
            <person name="Sun H."/>
            <person name="Sun S."/>
            <person name="Syed K."/>
            <person name="Tsang A."/>
            <person name="Wiebenga A."/>
            <person name="Young D."/>
            <person name="Pisabarro A."/>
            <person name="Eastwood D.C."/>
            <person name="Martin F."/>
            <person name="Cullen D."/>
            <person name="Grigoriev I.V."/>
            <person name="Hibbett D.S."/>
        </authorList>
    </citation>
    <scope>NUCLEOTIDE SEQUENCE</scope>
    <source>
        <strain evidence="2">FP-58527</strain>
    </source>
</reference>
<name>S8ECF2_FOMSC</name>
<dbReference type="eggNOG" id="ENOG502QTEW">
    <property type="taxonomic scope" value="Eukaryota"/>
</dbReference>
<keyword evidence="2" id="KW-1185">Reference proteome</keyword>
<dbReference type="InterPro" id="IPR024338">
    <property type="entry name" value="MID1/Yam8"/>
</dbReference>
<dbReference type="Proteomes" id="UP000015241">
    <property type="component" value="Unassembled WGS sequence"/>
</dbReference>
<dbReference type="EMBL" id="KE504136">
    <property type="protein sequence ID" value="EPT02278.1"/>
    <property type="molecule type" value="Genomic_DNA"/>
</dbReference>
<dbReference type="PANTHER" id="PTHR39142:SF1">
    <property type="entry name" value="AEL197CP"/>
    <property type="match status" value="1"/>
</dbReference>
<evidence type="ECO:0008006" key="3">
    <source>
        <dbReference type="Google" id="ProtNLM"/>
    </source>
</evidence>
<sequence length="362" mass="38329">MSFEVGVSDEGPMHQILPDLPLFSDSSANQVLMFSPPVAPVEASAPSYPNYTLPPANMTLPPEPGSPDEYSLFIAATTSSAFMSLPRTGCAFRDSASNVGQYLTPSDSKGVWPRDSDGWRWQWFVNGLVPNANYTVYAVKNETQVSQPVYFSTKSAAFECSIAYSLPYCPSVGYAAPIGNSDPASGVTASEMPSDWAENLLSNMANFTVMLTTHACGRDLYSPLVTCADCAAAYRNWLCAVSLPRCAEYAVPATASSSSSSSSATLEPALSVMNVSSPRNQSLPAFADTYTVVLPCVEVCNAADRACPPFLGFRCPLPQYTASQSYGVGFVDSGERGVFGGGATGAATDRWGNVWCNGPGVV</sequence>
<dbReference type="OrthoDB" id="5405745at2759"/>
<dbReference type="FunCoup" id="S8ECF2">
    <property type="interactions" value="85"/>
</dbReference>
<evidence type="ECO:0000313" key="2">
    <source>
        <dbReference type="Proteomes" id="UP000015241"/>
    </source>
</evidence>
<dbReference type="GO" id="GO:0005262">
    <property type="term" value="F:calcium channel activity"/>
    <property type="evidence" value="ECO:0007669"/>
    <property type="project" value="InterPro"/>
</dbReference>
<accession>S8ECF2</accession>
<dbReference type="GO" id="GO:0098703">
    <property type="term" value="P:calcium ion import across plasma membrane"/>
    <property type="evidence" value="ECO:0007669"/>
    <property type="project" value="InterPro"/>
</dbReference>
<dbReference type="InParanoid" id="S8ECF2"/>
<dbReference type="Pfam" id="PF12929">
    <property type="entry name" value="Mid1"/>
    <property type="match status" value="1"/>
</dbReference>
<protein>
    <recommendedName>
        <fullName evidence="3">FZ domain-containing protein</fullName>
    </recommendedName>
</protein>
<evidence type="ECO:0000313" key="1">
    <source>
        <dbReference type="EMBL" id="EPT02278.1"/>
    </source>
</evidence>
<gene>
    <name evidence="1" type="ORF">FOMPIDRAFT_1015365</name>
</gene>
<organism evidence="1 2">
    <name type="scientific">Fomitopsis schrenkii</name>
    <name type="common">Brown rot fungus</name>
    <dbReference type="NCBI Taxonomy" id="2126942"/>
    <lineage>
        <taxon>Eukaryota</taxon>
        <taxon>Fungi</taxon>
        <taxon>Dikarya</taxon>
        <taxon>Basidiomycota</taxon>
        <taxon>Agaricomycotina</taxon>
        <taxon>Agaricomycetes</taxon>
        <taxon>Polyporales</taxon>
        <taxon>Fomitopsis</taxon>
    </lineage>
</organism>